<evidence type="ECO:0000313" key="2">
    <source>
        <dbReference type="Proteomes" id="UP000309872"/>
    </source>
</evidence>
<dbReference type="EMBL" id="SUKA01000002">
    <property type="protein sequence ID" value="TJY66712.1"/>
    <property type="molecule type" value="Genomic_DNA"/>
</dbReference>
<dbReference type="OrthoDB" id="9966750at2"/>
<keyword evidence="2" id="KW-1185">Reference proteome</keyword>
<dbReference type="AlphaFoldDB" id="A0A4U0H8F0"/>
<dbReference type="RefSeq" id="WP_136820061.1">
    <property type="nucleotide sequence ID" value="NZ_BMJX01000002.1"/>
</dbReference>
<dbReference type="Proteomes" id="UP000309872">
    <property type="component" value="Unassembled WGS sequence"/>
</dbReference>
<proteinExistence type="predicted"/>
<sequence length="153" mass="17505">MPNLLLILLFTIYQTPDYKIDLGKNYDSQRQEKAQGYVETFTIKDEEGKEQYIISITKVTMPSGQNVPNVYGAEYKQAILSKCGCTIPSSVVKQFNHFKAQEFKLIRNGKGTCVYSTTNGRNLYSITYSAIGNRNTEEKYPDFEKIINTLEFL</sequence>
<accession>A0A4U0H8F0</accession>
<evidence type="ECO:0000313" key="1">
    <source>
        <dbReference type="EMBL" id="TJY66712.1"/>
    </source>
</evidence>
<name>A0A4U0H8F0_9SPHI</name>
<comment type="caution">
    <text evidence="1">The sequence shown here is derived from an EMBL/GenBank/DDBJ whole genome shotgun (WGS) entry which is preliminary data.</text>
</comment>
<reference evidence="1 2" key="1">
    <citation type="submission" date="2019-04" db="EMBL/GenBank/DDBJ databases">
        <title>Sphingobacterium olei sp. nov., isolated from oil-contaminated soil.</title>
        <authorList>
            <person name="Liu B."/>
        </authorList>
    </citation>
    <scope>NUCLEOTIDE SEQUENCE [LARGE SCALE GENOMIC DNA]</scope>
    <source>
        <strain evidence="1 2">Y3L14</strain>
    </source>
</reference>
<protein>
    <submittedName>
        <fullName evidence="1">Uncharacterized protein</fullName>
    </submittedName>
</protein>
<dbReference type="Gene3D" id="3.40.1000.10">
    <property type="entry name" value="Mog1/PsbP, alpha/beta/alpha sandwich"/>
    <property type="match status" value="1"/>
</dbReference>
<gene>
    <name evidence="1" type="ORF">FAZ19_07275</name>
</gene>
<organism evidence="1 2">
    <name type="scientific">Sphingobacterium alkalisoli</name>
    <dbReference type="NCBI Taxonomy" id="1874115"/>
    <lineage>
        <taxon>Bacteria</taxon>
        <taxon>Pseudomonadati</taxon>
        <taxon>Bacteroidota</taxon>
        <taxon>Sphingobacteriia</taxon>
        <taxon>Sphingobacteriales</taxon>
        <taxon>Sphingobacteriaceae</taxon>
        <taxon>Sphingobacterium</taxon>
    </lineage>
</organism>